<organism evidence="1">
    <name type="scientific">marine sediment metagenome</name>
    <dbReference type="NCBI Taxonomy" id="412755"/>
    <lineage>
        <taxon>unclassified sequences</taxon>
        <taxon>metagenomes</taxon>
        <taxon>ecological metagenomes</taxon>
    </lineage>
</organism>
<comment type="caution">
    <text evidence="1">The sequence shown here is derived from an EMBL/GenBank/DDBJ whole genome shotgun (WGS) entry which is preliminary data.</text>
</comment>
<dbReference type="AlphaFoldDB" id="X0SAY0"/>
<evidence type="ECO:0000313" key="1">
    <source>
        <dbReference type="EMBL" id="GAF78174.1"/>
    </source>
</evidence>
<gene>
    <name evidence="1" type="ORF">S01H1_08665</name>
</gene>
<protein>
    <submittedName>
        <fullName evidence="1">Uncharacterized protein</fullName>
    </submittedName>
</protein>
<sequence>MSIPLSQKTEKNYENFIARCPICDHRNIFNRCSDLKTFKPIDFKKVECFNCHKSFGINGDDISPPYEYVYRECHKLIIEKHYINCIINLSQSIEMFLAYCIYDRLLWELFRKGIINSTDDVNLLIGGIDHKIKNYSFSSLRNIFFDIYLNRKSFNSKSDALAYIKNFHLLSKKLPSDNDICIYPDKNLITLFMNLKKTKINELRNKVIHKYGYRPSFQEVENVMEETERILFDLKKELKIKYIYYFKEYFT</sequence>
<proteinExistence type="predicted"/>
<name>X0SAY0_9ZZZZ</name>
<reference evidence="1" key="1">
    <citation type="journal article" date="2014" name="Front. Microbiol.">
        <title>High frequency of phylogenetically diverse reductive dehalogenase-homologous genes in deep subseafloor sedimentary metagenomes.</title>
        <authorList>
            <person name="Kawai M."/>
            <person name="Futagami T."/>
            <person name="Toyoda A."/>
            <person name="Takaki Y."/>
            <person name="Nishi S."/>
            <person name="Hori S."/>
            <person name="Arai W."/>
            <person name="Tsubouchi T."/>
            <person name="Morono Y."/>
            <person name="Uchiyama I."/>
            <person name="Ito T."/>
            <person name="Fujiyama A."/>
            <person name="Inagaki F."/>
            <person name="Takami H."/>
        </authorList>
    </citation>
    <scope>NUCLEOTIDE SEQUENCE</scope>
    <source>
        <strain evidence="1">Expedition CK06-06</strain>
    </source>
</reference>
<accession>X0SAY0</accession>
<dbReference type="EMBL" id="BARS01004435">
    <property type="protein sequence ID" value="GAF78174.1"/>
    <property type="molecule type" value="Genomic_DNA"/>
</dbReference>